<dbReference type="GO" id="GO:0009103">
    <property type="term" value="P:lipopolysaccharide biosynthetic process"/>
    <property type="evidence" value="ECO:0007669"/>
    <property type="project" value="UniProtKB-ARBA"/>
</dbReference>
<keyword evidence="6 8" id="KW-1133">Transmembrane helix</keyword>
<dbReference type="PANTHER" id="PTHR33908:SF3">
    <property type="entry name" value="UNDECAPRENYL PHOSPHATE-ALPHA-4-AMINO-4-DEOXY-L-ARABINOSE ARABINOSYL TRANSFERASE"/>
    <property type="match status" value="1"/>
</dbReference>
<feature type="transmembrane region" description="Helical" evidence="8">
    <location>
        <begin position="312"/>
        <end position="330"/>
    </location>
</feature>
<dbReference type="GO" id="GO:0005886">
    <property type="term" value="C:plasma membrane"/>
    <property type="evidence" value="ECO:0007669"/>
    <property type="project" value="UniProtKB-SubCell"/>
</dbReference>
<evidence type="ECO:0000256" key="7">
    <source>
        <dbReference type="ARBA" id="ARBA00023136"/>
    </source>
</evidence>
<feature type="domain" description="Putative mannosyltransferase YkcA/B-like C-terminal" evidence="10">
    <location>
        <begin position="477"/>
        <end position="570"/>
    </location>
</feature>
<keyword evidence="4 11" id="KW-0808">Transferase</keyword>
<keyword evidence="2" id="KW-1003">Cell membrane</keyword>
<evidence type="ECO:0000259" key="10">
    <source>
        <dbReference type="Pfam" id="PF24878"/>
    </source>
</evidence>
<dbReference type="InterPro" id="IPR038731">
    <property type="entry name" value="RgtA/B/C-like"/>
</dbReference>
<evidence type="ECO:0000313" key="12">
    <source>
        <dbReference type="Proteomes" id="UP000465241"/>
    </source>
</evidence>
<evidence type="ECO:0000256" key="4">
    <source>
        <dbReference type="ARBA" id="ARBA00022679"/>
    </source>
</evidence>
<evidence type="ECO:0000256" key="6">
    <source>
        <dbReference type="ARBA" id="ARBA00022989"/>
    </source>
</evidence>
<dbReference type="Pfam" id="PF13231">
    <property type="entry name" value="PMT_2"/>
    <property type="match status" value="1"/>
</dbReference>
<dbReference type="AlphaFoldDB" id="A0A7I9WFX0"/>
<feature type="transmembrane region" description="Helical" evidence="8">
    <location>
        <begin position="365"/>
        <end position="385"/>
    </location>
</feature>
<evidence type="ECO:0000256" key="3">
    <source>
        <dbReference type="ARBA" id="ARBA00022676"/>
    </source>
</evidence>
<dbReference type="EMBL" id="BLKT01000003">
    <property type="protein sequence ID" value="GFG56220.1"/>
    <property type="molecule type" value="Genomic_DNA"/>
</dbReference>
<dbReference type="GO" id="GO:0010041">
    <property type="term" value="P:response to iron(III) ion"/>
    <property type="evidence" value="ECO:0007669"/>
    <property type="project" value="TreeGrafter"/>
</dbReference>
<feature type="transmembrane region" description="Helical" evidence="8">
    <location>
        <begin position="391"/>
        <end position="413"/>
    </location>
</feature>
<gene>
    <name evidence="11" type="ORF">MMUR_03560</name>
</gene>
<dbReference type="RefSeq" id="WP_246243516.1">
    <property type="nucleotide sequence ID" value="NZ_BAAAMC010000016.1"/>
</dbReference>
<evidence type="ECO:0000256" key="5">
    <source>
        <dbReference type="ARBA" id="ARBA00022692"/>
    </source>
</evidence>
<keyword evidence="5 8" id="KW-0812">Transmembrane</keyword>
<reference evidence="11 12" key="1">
    <citation type="journal article" date="2019" name="Emerg. Microbes Infect.">
        <title>Comprehensive subspecies identification of 175 nontuberculous mycobacteria species based on 7547 genomic profiles.</title>
        <authorList>
            <person name="Matsumoto Y."/>
            <person name="Kinjo T."/>
            <person name="Motooka D."/>
            <person name="Nabeya D."/>
            <person name="Jung N."/>
            <person name="Uechi K."/>
            <person name="Horii T."/>
            <person name="Iida T."/>
            <person name="Fujita J."/>
            <person name="Nakamura S."/>
        </authorList>
    </citation>
    <scope>NUCLEOTIDE SEQUENCE [LARGE SCALE GENOMIC DNA]</scope>
    <source>
        <strain evidence="11 12">JCM 13392</strain>
    </source>
</reference>
<keyword evidence="12" id="KW-1185">Reference proteome</keyword>
<keyword evidence="3" id="KW-0328">Glycosyltransferase</keyword>
<feature type="transmembrane region" description="Helical" evidence="8">
    <location>
        <begin position="336"/>
        <end position="358"/>
    </location>
</feature>
<keyword evidence="7 8" id="KW-0472">Membrane</keyword>
<feature type="transmembrane region" description="Helical" evidence="8">
    <location>
        <begin position="208"/>
        <end position="226"/>
    </location>
</feature>
<dbReference type="InterPro" id="IPR050297">
    <property type="entry name" value="LipidA_mod_glycosyltrf_83"/>
</dbReference>
<evidence type="ECO:0000256" key="2">
    <source>
        <dbReference type="ARBA" id="ARBA00022475"/>
    </source>
</evidence>
<feature type="transmembrane region" description="Helical" evidence="8">
    <location>
        <begin position="287"/>
        <end position="305"/>
    </location>
</feature>
<dbReference type="Proteomes" id="UP000465241">
    <property type="component" value="Unassembled WGS sequence"/>
</dbReference>
<dbReference type="Pfam" id="PF24878">
    <property type="entry name" value="YkcB_C"/>
    <property type="match status" value="1"/>
</dbReference>
<comment type="subcellular location">
    <subcellularLocation>
        <location evidence="1">Cell membrane</location>
        <topology evidence="1">Multi-pass membrane protein</topology>
    </subcellularLocation>
</comment>
<accession>A0A7I9WFX0</accession>
<feature type="transmembrane region" description="Helical" evidence="8">
    <location>
        <begin position="89"/>
        <end position="107"/>
    </location>
</feature>
<feature type="transmembrane region" description="Helical" evidence="8">
    <location>
        <begin position="113"/>
        <end position="133"/>
    </location>
</feature>
<proteinExistence type="predicted"/>
<dbReference type="InterPro" id="IPR056785">
    <property type="entry name" value="YkcA/B-like_C"/>
</dbReference>
<comment type="caution">
    <text evidence="11">The sequence shown here is derived from an EMBL/GenBank/DDBJ whole genome shotgun (WGS) entry which is preliminary data.</text>
</comment>
<evidence type="ECO:0000256" key="1">
    <source>
        <dbReference type="ARBA" id="ARBA00004651"/>
    </source>
</evidence>
<organism evidence="11 12">
    <name type="scientific">Mycolicibacterium murale</name>
    <dbReference type="NCBI Taxonomy" id="182220"/>
    <lineage>
        <taxon>Bacteria</taxon>
        <taxon>Bacillati</taxon>
        <taxon>Actinomycetota</taxon>
        <taxon>Actinomycetes</taxon>
        <taxon>Mycobacteriales</taxon>
        <taxon>Mycobacteriaceae</taxon>
        <taxon>Mycolicibacterium</taxon>
    </lineage>
</organism>
<evidence type="ECO:0000256" key="8">
    <source>
        <dbReference type="SAM" id="Phobius"/>
    </source>
</evidence>
<sequence>MTLLARREPLAVAALLTATALLYLWNLGATDWANSFYTAAVQAGSQSWTALLFGSSDAANAITVDKTPAALWVMSLSARLFGFSSWSMLVPQALMGVATVAVLYVAVRRVVGVPGALLAGTVLAVTPVAALMFRFNNPDALLVLALVVAAYCVQRSLDGSAWWMVAAGTALGVGFLAKMLQALLVAPVFALVFLIAAEMSVAQRIRRLILGGLALVVSAGWYLLLVELWPADLRPYIGGSQDNSILELTLGYNGLGRLTGDEVGGLGNMNHDVGWARLLGAQMGGEIGWLLPAAVIVLVAGLCCARGMVRAALSLWGGWLVATALVFSYMNGIMHSYYTVALAPAIAACLGIGVPVLWRRRTDIRIVMVLSGAVIITAILAFLLLQRHSDWQPWLRPTVLFTGLAAGLLLLVAGKLAPRAAAAVGALACVAVLAAPAAYSVATAGTAHSGAIPTSGPVSGFGGPPGLLTAERPPDELIALLRQDGAEYTWVAAAVGSNNAAGYQLSTGLPVMAVGGYNGTDPAPTLSEFQKLVAAKKIHYFMDSTTLRMMGSQSSGSDAAHRIADWVHAHFPSENIAGVTVFDLTA</sequence>
<feature type="transmembrane region" description="Helical" evidence="8">
    <location>
        <begin position="163"/>
        <end position="196"/>
    </location>
</feature>
<feature type="domain" description="Glycosyltransferase RgtA/B/C/D-like" evidence="9">
    <location>
        <begin position="65"/>
        <end position="219"/>
    </location>
</feature>
<name>A0A7I9WFX0_9MYCO</name>
<dbReference type="PANTHER" id="PTHR33908">
    <property type="entry name" value="MANNOSYLTRANSFERASE YKCB-RELATED"/>
    <property type="match status" value="1"/>
</dbReference>
<protein>
    <submittedName>
        <fullName evidence="11">Glycosyl transferase</fullName>
    </submittedName>
</protein>
<evidence type="ECO:0000259" key="9">
    <source>
        <dbReference type="Pfam" id="PF13231"/>
    </source>
</evidence>
<feature type="transmembrane region" description="Helical" evidence="8">
    <location>
        <begin position="420"/>
        <end position="439"/>
    </location>
</feature>
<dbReference type="GO" id="GO:0016763">
    <property type="term" value="F:pentosyltransferase activity"/>
    <property type="evidence" value="ECO:0007669"/>
    <property type="project" value="TreeGrafter"/>
</dbReference>
<evidence type="ECO:0000313" key="11">
    <source>
        <dbReference type="EMBL" id="GFG56220.1"/>
    </source>
</evidence>